<dbReference type="Gene3D" id="2.170.300.10">
    <property type="entry name" value="Tie2 ligand-binding domain superfamily"/>
    <property type="match status" value="2"/>
</dbReference>
<dbReference type="GO" id="GO:0005044">
    <property type="term" value="F:scavenger receptor activity"/>
    <property type="evidence" value="ECO:0007669"/>
    <property type="project" value="InterPro"/>
</dbReference>
<reference evidence="2" key="1">
    <citation type="journal article" date="2012" name="Nature">
        <title>The oyster genome reveals stress adaptation and complexity of shell formation.</title>
        <authorList>
            <person name="Zhang G."/>
            <person name="Fang X."/>
            <person name="Guo X."/>
            <person name="Li L."/>
            <person name="Luo R."/>
            <person name="Xu F."/>
            <person name="Yang P."/>
            <person name="Zhang L."/>
            <person name="Wang X."/>
            <person name="Qi H."/>
            <person name="Xiong Z."/>
            <person name="Que H."/>
            <person name="Xie Y."/>
            <person name="Holland P.W."/>
            <person name="Paps J."/>
            <person name="Zhu Y."/>
            <person name="Wu F."/>
            <person name="Chen Y."/>
            <person name="Wang J."/>
            <person name="Peng C."/>
            <person name="Meng J."/>
            <person name="Yang L."/>
            <person name="Liu J."/>
            <person name="Wen B."/>
            <person name="Zhang N."/>
            <person name="Huang Z."/>
            <person name="Zhu Q."/>
            <person name="Feng Y."/>
            <person name="Mount A."/>
            <person name="Hedgecock D."/>
            <person name="Xu Z."/>
            <person name="Liu Y."/>
            <person name="Domazet-Loso T."/>
            <person name="Du Y."/>
            <person name="Sun X."/>
            <person name="Zhang S."/>
            <person name="Liu B."/>
            <person name="Cheng P."/>
            <person name="Jiang X."/>
            <person name="Li J."/>
            <person name="Fan D."/>
            <person name="Wang W."/>
            <person name="Fu W."/>
            <person name="Wang T."/>
            <person name="Wang B."/>
            <person name="Zhang J."/>
            <person name="Peng Z."/>
            <person name="Li Y."/>
            <person name="Li N."/>
            <person name="Wang J."/>
            <person name="Chen M."/>
            <person name="He Y."/>
            <person name="Tan F."/>
            <person name="Song X."/>
            <person name="Zheng Q."/>
            <person name="Huang R."/>
            <person name="Yang H."/>
            <person name="Du X."/>
            <person name="Chen L."/>
            <person name="Yang M."/>
            <person name="Gaffney P.M."/>
            <person name="Wang S."/>
            <person name="Luo L."/>
            <person name="She Z."/>
            <person name="Ming Y."/>
            <person name="Huang W."/>
            <person name="Zhang S."/>
            <person name="Huang B."/>
            <person name="Zhang Y."/>
            <person name="Qu T."/>
            <person name="Ni P."/>
            <person name="Miao G."/>
            <person name="Wang J."/>
            <person name="Wang Q."/>
            <person name="Steinberg C.E."/>
            <person name="Wang H."/>
            <person name="Li N."/>
            <person name="Qian L."/>
            <person name="Zhang G."/>
            <person name="Li Y."/>
            <person name="Yang H."/>
            <person name="Liu X."/>
            <person name="Wang J."/>
            <person name="Yin Y."/>
            <person name="Wang J."/>
        </authorList>
    </citation>
    <scope>NUCLEOTIDE SEQUENCE [LARGE SCALE GENOMIC DNA]</scope>
    <source>
        <strain evidence="2">05x7-T-G4-1.051#20</strain>
    </source>
</reference>
<proteinExistence type="predicted"/>
<dbReference type="EMBL" id="JH818173">
    <property type="protein sequence ID" value="EKC36999.1"/>
    <property type="molecule type" value="Genomic_DNA"/>
</dbReference>
<dbReference type="InParanoid" id="K1R0R1"/>
<accession>K1R0R1</accession>
<gene>
    <name evidence="2" type="ORF">CGI_10025982</name>
</gene>
<name>K1R0R1_MAGGI</name>
<dbReference type="HOGENOM" id="CLU_1054652_0_0_1"/>
<protein>
    <submittedName>
        <fullName evidence="2">Multiple epidermal growth factor-like domains 6</fullName>
    </submittedName>
</protein>
<organism evidence="2">
    <name type="scientific">Magallana gigas</name>
    <name type="common">Pacific oyster</name>
    <name type="synonym">Crassostrea gigas</name>
    <dbReference type="NCBI Taxonomy" id="29159"/>
    <lineage>
        <taxon>Eukaryota</taxon>
        <taxon>Metazoa</taxon>
        <taxon>Spiralia</taxon>
        <taxon>Lophotrochozoa</taxon>
        <taxon>Mollusca</taxon>
        <taxon>Bivalvia</taxon>
        <taxon>Autobranchia</taxon>
        <taxon>Pteriomorphia</taxon>
        <taxon>Ostreida</taxon>
        <taxon>Ostreoidea</taxon>
        <taxon>Ostreidae</taxon>
        <taxon>Magallana</taxon>
    </lineage>
</organism>
<dbReference type="AlphaFoldDB" id="K1R0R1"/>
<dbReference type="InterPro" id="IPR042635">
    <property type="entry name" value="MEGF10/SREC1/2-like"/>
</dbReference>
<dbReference type="PANTHER" id="PTHR24043">
    <property type="entry name" value="SCAVENGER RECEPTOR CLASS F"/>
    <property type="match status" value="1"/>
</dbReference>
<evidence type="ECO:0000256" key="1">
    <source>
        <dbReference type="ARBA" id="ARBA00022536"/>
    </source>
</evidence>
<keyword evidence="1" id="KW-0245">EGF-like domain</keyword>
<evidence type="ECO:0000313" key="2">
    <source>
        <dbReference type="EMBL" id="EKC36999.1"/>
    </source>
</evidence>
<dbReference type="PANTHER" id="PTHR24043:SF8">
    <property type="entry name" value="EGF-LIKE DOMAIN-CONTAINING PROTEIN"/>
    <property type="match status" value="1"/>
</dbReference>
<sequence>MRNKCNKHINRGYDAAVGTTNKDLTTYKMVMNTIYTKKYTGNISACSAGLTGNNCSIPCRYPSFGHFCQSKCNCNNSSCNAVTGCIGSMLMFSSTNDSLLVGSPTLYPVSKSSPVVESSHFLDNKIPTPKLCPVGYLGAECKKPCRHPGYGSGCQMKCNCTEELCDHVNGCKNITIERYNSSKFDEFCPCNQFEDGCPKICNCTDGIDDHVLNCSVSDYKDKERNNLYTLRIAIITIGTIDLFVLVFLSTGLPPNIKKTEEKNM</sequence>